<keyword evidence="2" id="KW-1185">Reference proteome</keyword>
<protein>
    <submittedName>
        <fullName evidence="1">Uncharacterized protein</fullName>
    </submittedName>
</protein>
<dbReference type="EMBL" id="CAVMJV010000005">
    <property type="protein sequence ID" value="CAK5031426.1"/>
    <property type="molecule type" value="Genomic_DNA"/>
</dbReference>
<accession>A0ACB0Y496</accession>
<organism evidence="1 2">
    <name type="scientific">Meloidogyne enterolobii</name>
    <name type="common">Root-knot nematode worm</name>
    <name type="synonym">Meloidogyne mayaguensis</name>
    <dbReference type="NCBI Taxonomy" id="390850"/>
    <lineage>
        <taxon>Eukaryota</taxon>
        <taxon>Metazoa</taxon>
        <taxon>Ecdysozoa</taxon>
        <taxon>Nematoda</taxon>
        <taxon>Chromadorea</taxon>
        <taxon>Rhabditida</taxon>
        <taxon>Tylenchina</taxon>
        <taxon>Tylenchomorpha</taxon>
        <taxon>Tylenchoidea</taxon>
        <taxon>Meloidogynidae</taxon>
        <taxon>Meloidogyninae</taxon>
        <taxon>Meloidogyne</taxon>
    </lineage>
</organism>
<name>A0ACB0Y496_MELEN</name>
<reference evidence="1" key="1">
    <citation type="submission" date="2023-11" db="EMBL/GenBank/DDBJ databases">
        <authorList>
            <person name="Poullet M."/>
        </authorList>
    </citation>
    <scope>NUCLEOTIDE SEQUENCE</scope>
    <source>
        <strain evidence="1">E1834</strain>
    </source>
</reference>
<sequence length="147" mass="16294">MAKVKELQKEKGCTPEQQYRDRARERRSHFGYDPGLQDEPEDASAEVTQAVAAYKAAKPLDSTNVGNRMLKSMGWSEGCGLGRNLQGIVIIVKILRFTLGIVQPIQAEQHVQGVGLGSSGSKIDVNASWKDRNRKSAIQRFNDLHDT</sequence>
<evidence type="ECO:0000313" key="2">
    <source>
        <dbReference type="Proteomes" id="UP001497535"/>
    </source>
</evidence>
<proteinExistence type="predicted"/>
<evidence type="ECO:0000313" key="1">
    <source>
        <dbReference type="EMBL" id="CAK5031426.1"/>
    </source>
</evidence>
<comment type="caution">
    <text evidence="1">The sequence shown here is derived from an EMBL/GenBank/DDBJ whole genome shotgun (WGS) entry which is preliminary data.</text>
</comment>
<gene>
    <name evidence="1" type="ORF">MENTE1834_LOCUS7519</name>
</gene>
<dbReference type="Proteomes" id="UP001497535">
    <property type="component" value="Unassembled WGS sequence"/>
</dbReference>